<proteinExistence type="predicted"/>
<dbReference type="Proteomes" id="UP001500506">
    <property type="component" value="Unassembled WGS sequence"/>
</dbReference>
<feature type="transmembrane region" description="Helical" evidence="1">
    <location>
        <begin position="167"/>
        <end position="189"/>
    </location>
</feature>
<keyword evidence="1" id="KW-0812">Transmembrane</keyword>
<feature type="transmembrane region" description="Helical" evidence="1">
    <location>
        <begin position="195"/>
        <end position="218"/>
    </location>
</feature>
<evidence type="ECO:0000313" key="3">
    <source>
        <dbReference type="Proteomes" id="UP001500506"/>
    </source>
</evidence>
<comment type="caution">
    <text evidence="2">The sequence shown here is derived from an EMBL/GenBank/DDBJ whole genome shotgun (WGS) entry which is preliminary data.</text>
</comment>
<keyword evidence="1" id="KW-1133">Transmembrane helix</keyword>
<evidence type="ECO:0000313" key="2">
    <source>
        <dbReference type="EMBL" id="GAA1771909.1"/>
    </source>
</evidence>
<dbReference type="Pfam" id="PF06197">
    <property type="entry name" value="DUF998"/>
    <property type="match status" value="1"/>
</dbReference>
<reference evidence="3" key="1">
    <citation type="journal article" date="2019" name="Int. J. Syst. Evol. Microbiol.">
        <title>The Global Catalogue of Microorganisms (GCM) 10K type strain sequencing project: providing services to taxonomists for standard genome sequencing and annotation.</title>
        <authorList>
            <consortium name="The Broad Institute Genomics Platform"/>
            <consortium name="The Broad Institute Genome Sequencing Center for Infectious Disease"/>
            <person name="Wu L."/>
            <person name="Ma J."/>
        </authorList>
    </citation>
    <scope>NUCLEOTIDE SEQUENCE [LARGE SCALE GENOMIC DNA]</scope>
    <source>
        <strain evidence="3">JCM 14319</strain>
    </source>
</reference>
<feature type="transmembrane region" description="Helical" evidence="1">
    <location>
        <begin position="21"/>
        <end position="43"/>
    </location>
</feature>
<accession>A0ABP4XAF5</accession>
<keyword evidence="1" id="KW-0472">Membrane</keyword>
<dbReference type="InterPro" id="IPR009339">
    <property type="entry name" value="DUF998"/>
</dbReference>
<organism evidence="2 3">
    <name type="scientific">Agromyces humatus</name>
    <dbReference type="NCBI Taxonomy" id="279573"/>
    <lineage>
        <taxon>Bacteria</taxon>
        <taxon>Bacillati</taxon>
        <taxon>Actinomycetota</taxon>
        <taxon>Actinomycetes</taxon>
        <taxon>Micrococcales</taxon>
        <taxon>Microbacteriaceae</taxon>
        <taxon>Agromyces</taxon>
    </lineage>
</organism>
<protein>
    <recommendedName>
        <fullName evidence="4">DUF998 domain-containing protein</fullName>
    </recommendedName>
</protein>
<gene>
    <name evidence="2" type="ORF">GCM10009747_37030</name>
</gene>
<evidence type="ECO:0000256" key="1">
    <source>
        <dbReference type="SAM" id="Phobius"/>
    </source>
</evidence>
<dbReference type="EMBL" id="BAAANH010000010">
    <property type="protein sequence ID" value="GAA1771909.1"/>
    <property type="molecule type" value="Genomic_DNA"/>
</dbReference>
<dbReference type="RefSeq" id="WP_232499809.1">
    <property type="nucleotide sequence ID" value="NZ_BAAANH010000010.1"/>
</dbReference>
<name>A0ABP4XAF5_9MICO</name>
<keyword evidence="3" id="KW-1185">Reference proteome</keyword>
<feature type="transmembrane region" description="Helical" evidence="1">
    <location>
        <begin position="63"/>
        <end position="84"/>
    </location>
</feature>
<feature type="transmembrane region" description="Helical" evidence="1">
    <location>
        <begin position="96"/>
        <end position="115"/>
    </location>
</feature>
<sequence length="229" mass="23581">MTTTNGRKAEGFDLRAAVTRSLLGWGVVAGPFYLIVAVVHAALKPGFDFSRHALSLLMLTDTGWIQTANLILTGLMIIAAAVGFARAVTPNTRAGWVGALLGIYGLCLVGSGIFPPDPMAGFPPGSSSGDGSLSALLHLAFGAIGFLTLGIAAFIVAAWARSRGSRTAFVLSIVSGVAIVAGFVGGAALSSSPLGVLFLWISVVAGFAWLLGASLYAYRTVPHPDAHRR</sequence>
<feature type="transmembrane region" description="Helical" evidence="1">
    <location>
        <begin position="135"/>
        <end position="160"/>
    </location>
</feature>
<evidence type="ECO:0008006" key="4">
    <source>
        <dbReference type="Google" id="ProtNLM"/>
    </source>
</evidence>